<evidence type="ECO:0000313" key="2">
    <source>
        <dbReference type="Proteomes" id="UP000077926"/>
    </source>
</evidence>
<dbReference type="RefSeq" id="WP_064465824.1">
    <property type="nucleotide sequence ID" value="NZ_CP017080.1"/>
</dbReference>
<reference evidence="1 2" key="1">
    <citation type="submission" date="2016-08" db="EMBL/GenBank/DDBJ databases">
        <title>Complete genome sequence of Bacillus muralis G25-68, a strain with toxicity to nematodes.</title>
        <authorList>
            <person name="Zheng Z."/>
        </authorList>
    </citation>
    <scope>NUCLEOTIDE SEQUENCE [LARGE SCALE GENOMIC DNA]</scope>
    <source>
        <strain evidence="1 2">G25-68</strain>
    </source>
</reference>
<dbReference type="Proteomes" id="UP000077926">
    <property type="component" value="Chromosome"/>
</dbReference>
<dbReference type="AlphaFoldDB" id="A0A1B3XMN7"/>
<evidence type="ECO:0000313" key="1">
    <source>
        <dbReference type="EMBL" id="AOH54471.1"/>
    </source>
</evidence>
<dbReference type="KEGG" id="bmur:ABE28_008910"/>
<organism evidence="1 2">
    <name type="scientific">Peribacillus muralis</name>
    <dbReference type="NCBI Taxonomy" id="264697"/>
    <lineage>
        <taxon>Bacteria</taxon>
        <taxon>Bacillati</taxon>
        <taxon>Bacillota</taxon>
        <taxon>Bacilli</taxon>
        <taxon>Bacillales</taxon>
        <taxon>Bacillaceae</taxon>
        <taxon>Peribacillus</taxon>
    </lineage>
</organism>
<dbReference type="InterPro" id="IPR010861">
    <property type="entry name" value="DUF1492"/>
</dbReference>
<protein>
    <recommendedName>
        <fullName evidence="3">ArpU family transcriptional regulator</fullName>
    </recommendedName>
</protein>
<dbReference type="Pfam" id="PF07374">
    <property type="entry name" value="DUF1492"/>
    <property type="match status" value="1"/>
</dbReference>
<gene>
    <name evidence="1" type="ORF">ABE28_008910</name>
</gene>
<dbReference type="OrthoDB" id="2991026at2"/>
<accession>A0A1B3XMN7</accession>
<proteinExistence type="predicted"/>
<name>A0A1B3XMN7_9BACI</name>
<keyword evidence="2" id="KW-1185">Reference proteome</keyword>
<evidence type="ECO:0008006" key="3">
    <source>
        <dbReference type="Google" id="ProtNLM"/>
    </source>
</evidence>
<dbReference type="STRING" id="264697.ABE28_008910"/>
<sequence length="148" mass="17712">MNQLSFLNTSISKEAKRQAEKLMSRYKVLDALIESRKLDLEPRMTQNPEPSEIQRGNQFYSSVENTVMTEFEIEEYVRTKRKLSLIYDSLKPEQQKIWDHRYINGKYDTDVHYDLDIRRRTYYRLKREMVAIVAESFGFNENKISGTK</sequence>
<dbReference type="EMBL" id="CP017080">
    <property type="protein sequence ID" value="AOH54471.1"/>
    <property type="molecule type" value="Genomic_DNA"/>
</dbReference>